<dbReference type="InParanoid" id="G0N4G4"/>
<sequence length="158" mass="17533">MRLLIPLLVAVGVAVSSSINLNENATDSDPQAVSVVFQQILAISMAVCKGDKSQFIKLVPKSKESLKQAVTTMKNWSSLNPFIQWAKNEGADKIVASAEFTFDKENHTGRFIFEKVINSSLNLFNTIVIENKQVGTYRPSSNLALDSYQIKETLHDEK</sequence>
<dbReference type="AlphaFoldDB" id="G0N4G4"/>
<feature type="chain" id="PRO_5003405171" evidence="1">
    <location>
        <begin position="19"/>
        <end position="158"/>
    </location>
</feature>
<organism evidence="3">
    <name type="scientific">Caenorhabditis brenneri</name>
    <name type="common">Nematode worm</name>
    <dbReference type="NCBI Taxonomy" id="135651"/>
    <lineage>
        <taxon>Eukaryota</taxon>
        <taxon>Metazoa</taxon>
        <taxon>Ecdysozoa</taxon>
        <taxon>Nematoda</taxon>
        <taxon>Chromadorea</taxon>
        <taxon>Rhabditida</taxon>
        <taxon>Rhabditina</taxon>
        <taxon>Rhabditomorpha</taxon>
        <taxon>Rhabditoidea</taxon>
        <taxon>Rhabditidae</taxon>
        <taxon>Peloderinae</taxon>
        <taxon>Caenorhabditis</taxon>
    </lineage>
</organism>
<evidence type="ECO:0000313" key="2">
    <source>
        <dbReference type="EMBL" id="EGT52478.1"/>
    </source>
</evidence>
<gene>
    <name evidence="2" type="ORF">CAEBREN_03930</name>
</gene>
<dbReference type="EMBL" id="GL379837">
    <property type="protein sequence ID" value="EGT52478.1"/>
    <property type="molecule type" value="Genomic_DNA"/>
</dbReference>
<dbReference type="HOGENOM" id="CLU_1670908_0_0_1"/>
<keyword evidence="3" id="KW-1185">Reference proteome</keyword>
<evidence type="ECO:0000256" key="1">
    <source>
        <dbReference type="SAM" id="SignalP"/>
    </source>
</evidence>
<keyword evidence="1" id="KW-0732">Signal</keyword>
<accession>G0N4G4</accession>
<evidence type="ECO:0000313" key="3">
    <source>
        <dbReference type="Proteomes" id="UP000008068"/>
    </source>
</evidence>
<name>G0N4G4_CAEBE</name>
<proteinExistence type="predicted"/>
<reference evidence="3" key="1">
    <citation type="submission" date="2011-07" db="EMBL/GenBank/DDBJ databases">
        <authorList>
            <consortium name="Caenorhabditis brenneri Sequencing and Analysis Consortium"/>
            <person name="Wilson R.K."/>
        </authorList>
    </citation>
    <scope>NUCLEOTIDE SEQUENCE [LARGE SCALE GENOMIC DNA]</scope>
    <source>
        <strain evidence="3">PB2801</strain>
    </source>
</reference>
<protein>
    <submittedName>
        <fullName evidence="2">Uncharacterized protein</fullName>
    </submittedName>
</protein>
<feature type="signal peptide" evidence="1">
    <location>
        <begin position="1"/>
        <end position="18"/>
    </location>
</feature>
<dbReference type="Proteomes" id="UP000008068">
    <property type="component" value="Unassembled WGS sequence"/>
</dbReference>